<protein>
    <submittedName>
        <fullName evidence="2">Alkylation response protein AidB-like acyl-CoA dehydrogenase</fullName>
    </submittedName>
</protein>
<dbReference type="GO" id="GO:0003995">
    <property type="term" value="F:acyl-CoA dehydrogenase activity"/>
    <property type="evidence" value="ECO:0007669"/>
    <property type="project" value="TreeGrafter"/>
</dbReference>
<sequence>MKELLTQVHQDLVEEVRSVMAEHIIPRRDEIEDSETIPDDIYRHMARAGWYGVAIPQQYGGRGAGHLARLLMIEEAAHASGAIGGALQSAILGTAMLQFYGSEGQKQHWLPRFARGDDVCSICVTEPGSGSHVMGMKTTARRG</sequence>
<dbReference type="InterPro" id="IPR046373">
    <property type="entry name" value="Acyl-CoA_Oxase/DH_mid-dom_sf"/>
</dbReference>
<dbReference type="Proteomes" id="UP000554286">
    <property type="component" value="Unassembled WGS sequence"/>
</dbReference>
<proteinExistence type="predicted"/>
<dbReference type="PANTHER" id="PTHR43884">
    <property type="entry name" value="ACYL-COA DEHYDROGENASE"/>
    <property type="match status" value="1"/>
</dbReference>
<dbReference type="Pfam" id="PF02771">
    <property type="entry name" value="Acyl-CoA_dh_N"/>
    <property type="match status" value="1"/>
</dbReference>
<dbReference type="GO" id="GO:0050660">
    <property type="term" value="F:flavin adenine dinucleotide binding"/>
    <property type="evidence" value="ECO:0007669"/>
    <property type="project" value="InterPro"/>
</dbReference>
<dbReference type="RefSeq" id="WP_184046600.1">
    <property type="nucleotide sequence ID" value="NZ_JACIGK010000025.1"/>
</dbReference>
<keyword evidence="3" id="KW-1185">Reference proteome</keyword>
<gene>
    <name evidence="2" type="ORF">GGD89_002953</name>
</gene>
<dbReference type="InterPro" id="IPR009100">
    <property type="entry name" value="AcylCoA_DH/oxidase_NM_dom_sf"/>
</dbReference>
<feature type="domain" description="Acyl-CoA dehydrogenase/oxidase N-terminal" evidence="1">
    <location>
        <begin position="7"/>
        <end position="117"/>
    </location>
</feature>
<reference evidence="2 3" key="1">
    <citation type="submission" date="2020-08" db="EMBL/GenBank/DDBJ databases">
        <title>Genome sequencing of Purple Non-Sulfur Bacteria from various extreme environments.</title>
        <authorList>
            <person name="Mayer M."/>
        </authorList>
    </citation>
    <scope>NUCLEOTIDE SEQUENCE [LARGE SCALE GENOMIC DNA]</scope>
    <source>
        <strain evidence="2 3">JA131</strain>
    </source>
</reference>
<dbReference type="SUPFAM" id="SSF56645">
    <property type="entry name" value="Acyl-CoA dehydrogenase NM domain-like"/>
    <property type="match status" value="1"/>
</dbReference>
<dbReference type="InterPro" id="IPR013786">
    <property type="entry name" value="AcylCoA_DH/ox_N"/>
</dbReference>
<evidence type="ECO:0000259" key="1">
    <source>
        <dbReference type="Pfam" id="PF02771"/>
    </source>
</evidence>
<dbReference type="AlphaFoldDB" id="A0A7W6RFF1"/>
<dbReference type="PANTHER" id="PTHR43884:SF12">
    <property type="entry name" value="ISOVALERYL-COA DEHYDROGENASE, MITOCHONDRIAL-RELATED"/>
    <property type="match status" value="1"/>
</dbReference>
<dbReference type="InterPro" id="IPR037069">
    <property type="entry name" value="AcylCoA_DH/ox_N_sf"/>
</dbReference>
<evidence type="ECO:0000313" key="3">
    <source>
        <dbReference type="Proteomes" id="UP000554286"/>
    </source>
</evidence>
<evidence type="ECO:0000313" key="2">
    <source>
        <dbReference type="EMBL" id="MBB4267312.1"/>
    </source>
</evidence>
<accession>A0A7W6RFF1</accession>
<organism evidence="2 3">
    <name type="scientific">Roseospira visakhapatnamensis</name>
    <dbReference type="NCBI Taxonomy" id="390880"/>
    <lineage>
        <taxon>Bacteria</taxon>
        <taxon>Pseudomonadati</taxon>
        <taxon>Pseudomonadota</taxon>
        <taxon>Alphaproteobacteria</taxon>
        <taxon>Rhodospirillales</taxon>
        <taxon>Rhodospirillaceae</taxon>
        <taxon>Roseospira</taxon>
    </lineage>
</organism>
<name>A0A7W6RFF1_9PROT</name>
<dbReference type="EMBL" id="JACIGK010000025">
    <property type="protein sequence ID" value="MBB4267312.1"/>
    <property type="molecule type" value="Genomic_DNA"/>
</dbReference>
<comment type="caution">
    <text evidence="2">The sequence shown here is derived from an EMBL/GenBank/DDBJ whole genome shotgun (WGS) entry which is preliminary data.</text>
</comment>
<dbReference type="Gene3D" id="1.10.540.10">
    <property type="entry name" value="Acyl-CoA dehydrogenase/oxidase, N-terminal domain"/>
    <property type="match status" value="1"/>
</dbReference>
<dbReference type="Gene3D" id="2.40.110.10">
    <property type="entry name" value="Butyryl-CoA Dehydrogenase, subunit A, domain 2"/>
    <property type="match status" value="1"/>
</dbReference>